<evidence type="ECO:0000256" key="5">
    <source>
        <dbReference type="RuleBase" id="RU361153"/>
    </source>
</evidence>
<keyword evidence="7" id="KW-0732">Signal</keyword>
<protein>
    <recommendedName>
        <fullName evidence="2">cellulase</fullName>
        <ecNumber evidence="2">3.2.1.4</ecNumber>
    </recommendedName>
</protein>
<dbReference type="EMBL" id="CP074132">
    <property type="protein sequence ID" value="QUX27399.1"/>
    <property type="molecule type" value="Genomic_DNA"/>
</dbReference>
<keyword evidence="4 5" id="KW-0326">Glycosidase</keyword>
<keyword evidence="10" id="KW-1185">Reference proteome</keyword>
<evidence type="ECO:0000256" key="1">
    <source>
        <dbReference type="ARBA" id="ARBA00000966"/>
    </source>
</evidence>
<evidence type="ECO:0000256" key="6">
    <source>
        <dbReference type="SAM" id="MobiDB-lite"/>
    </source>
</evidence>
<dbReference type="InterPro" id="IPR001547">
    <property type="entry name" value="Glyco_hydro_5"/>
</dbReference>
<dbReference type="RefSeq" id="WP_212640465.1">
    <property type="nucleotide sequence ID" value="NZ_CP074132.1"/>
</dbReference>
<proteinExistence type="inferred from homology"/>
<dbReference type="PROSITE" id="PS00659">
    <property type="entry name" value="GLYCOSYL_HYDROL_F5"/>
    <property type="match status" value="1"/>
</dbReference>
<dbReference type="SUPFAM" id="SSF51445">
    <property type="entry name" value="(Trans)glycosidases"/>
    <property type="match status" value="1"/>
</dbReference>
<sequence length="429" mass="46312">MVQPPVPARRRPAPVRTALAGALLLAPLALVTAQGPAAAAPAAPASAVAEAPVRTASSPVETHGQLRVCGLKLCDESGETVQLTGMSSHGLQWYSDCLTDGSLDALAHDWNADVLRVSMYIQEGGYETDPRGFTDRVHELIEEGTARGMYVIVDWHMLTPGDPNHNTDMARTFFSEIASVHAGKDNVLYEIANEPHGVSWDAIRGYAEEIIPVVRAGDPEAVVLVGTRGWSSLGLSESSDHTEITADPVDADNIMYVFHFYAATHDDFHREGLRAAARDLPLFVTEFGTQEATGDGPNDFASAQAYLDLLAEEQISWVNWNFSDDFRSGAVFETGTCAADGPWTGTESLKPAGEWIRDRIRESGVAPTDPTDPTDPDACETPAWSSGEVYTGGDQVSHGGRLYRAQWWTQGEEPGTTGEWGVWRDLGAC</sequence>
<evidence type="ECO:0000313" key="10">
    <source>
        <dbReference type="Proteomes" id="UP000678016"/>
    </source>
</evidence>
<feature type="signal peptide" evidence="7">
    <location>
        <begin position="1"/>
        <end position="39"/>
    </location>
</feature>
<dbReference type="PANTHER" id="PTHR34142:SF1">
    <property type="entry name" value="GLYCOSIDE HYDROLASE FAMILY 5 DOMAIN-CONTAINING PROTEIN"/>
    <property type="match status" value="1"/>
</dbReference>
<dbReference type="EC" id="3.2.1.4" evidence="2"/>
<comment type="similarity">
    <text evidence="5">Belongs to the glycosyl hydrolase 5 (cellulase A) family.</text>
</comment>
<accession>A0ABX8BZ94</accession>
<evidence type="ECO:0000259" key="8">
    <source>
        <dbReference type="SMART" id="SM00495"/>
    </source>
</evidence>
<evidence type="ECO:0000256" key="7">
    <source>
        <dbReference type="SAM" id="SignalP"/>
    </source>
</evidence>
<dbReference type="Gene3D" id="2.10.10.20">
    <property type="entry name" value="Carbohydrate-binding module superfamily 5/12"/>
    <property type="match status" value="1"/>
</dbReference>
<name>A0ABX8BZ94_9ACTN</name>
<dbReference type="Pfam" id="PF02839">
    <property type="entry name" value="CBM_5_12"/>
    <property type="match status" value="1"/>
</dbReference>
<dbReference type="SMART" id="SM00495">
    <property type="entry name" value="ChtBD3"/>
    <property type="match status" value="1"/>
</dbReference>
<organism evidence="9 10">
    <name type="scientific">Nocardiopsis akebiae</name>
    <dbReference type="NCBI Taxonomy" id="2831968"/>
    <lineage>
        <taxon>Bacteria</taxon>
        <taxon>Bacillati</taxon>
        <taxon>Actinomycetota</taxon>
        <taxon>Actinomycetes</taxon>
        <taxon>Streptosporangiales</taxon>
        <taxon>Nocardiopsidaceae</taxon>
        <taxon>Nocardiopsis</taxon>
    </lineage>
</organism>
<dbReference type="Proteomes" id="UP000678016">
    <property type="component" value="Chromosome"/>
</dbReference>
<keyword evidence="3 5" id="KW-0378">Hydrolase</keyword>
<evidence type="ECO:0000256" key="4">
    <source>
        <dbReference type="ARBA" id="ARBA00023295"/>
    </source>
</evidence>
<evidence type="ECO:0000256" key="3">
    <source>
        <dbReference type="ARBA" id="ARBA00022801"/>
    </source>
</evidence>
<comment type="catalytic activity">
    <reaction evidence="1">
        <text>Endohydrolysis of (1-&gt;4)-beta-D-glucosidic linkages in cellulose, lichenin and cereal beta-D-glucans.</text>
        <dbReference type="EC" id="3.2.1.4"/>
    </reaction>
</comment>
<feature type="region of interest" description="Disordered" evidence="6">
    <location>
        <begin position="364"/>
        <end position="392"/>
    </location>
</feature>
<dbReference type="InterPro" id="IPR003610">
    <property type="entry name" value="CBM5/12"/>
</dbReference>
<feature type="chain" id="PRO_5046995594" description="cellulase" evidence="7">
    <location>
        <begin position="40"/>
        <end position="429"/>
    </location>
</feature>
<dbReference type="Gene3D" id="3.20.20.80">
    <property type="entry name" value="Glycosidases"/>
    <property type="match status" value="1"/>
</dbReference>
<reference evidence="10" key="1">
    <citation type="submission" date="2021-05" db="EMBL/GenBank/DDBJ databases">
        <title>Direct Submission.</title>
        <authorList>
            <person name="Li K."/>
            <person name="Gao J."/>
        </authorList>
    </citation>
    <scope>NUCLEOTIDE SEQUENCE [LARGE SCALE GENOMIC DNA]</scope>
    <source>
        <strain evidence="10">HDS12</strain>
    </source>
</reference>
<dbReference type="CDD" id="cd12215">
    <property type="entry name" value="ChiC_BD"/>
    <property type="match status" value="1"/>
</dbReference>
<evidence type="ECO:0000256" key="2">
    <source>
        <dbReference type="ARBA" id="ARBA00012601"/>
    </source>
</evidence>
<dbReference type="Pfam" id="PF00150">
    <property type="entry name" value="Cellulase"/>
    <property type="match status" value="1"/>
</dbReference>
<dbReference type="InterPro" id="IPR036573">
    <property type="entry name" value="CBM_sf_5/12"/>
</dbReference>
<evidence type="ECO:0000313" key="9">
    <source>
        <dbReference type="EMBL" id="QUX27399.1"/>
    </source>
</evidence>
<dbReference type="InterPro" id="IPR017853">
    <property type="entry name" value="GH"/>
</dbReference>
<feature type="domain" description="Chitin-binding type-3" evidence="8">
    <location>
        <begin position="381"/>
        <end position="426"/>
    </location>
</feature>
<gene>
    <name evidence="9" type="ORF">KGD83_19025</name>
</gene>
<dbReference type="PANTHER" id="PTHR34142">
    <property type="entry name" value="ENDO-BETA-1,4-GLUCANASE A"/>
    <property type="match status" value="1"/>
</dbReference>
<dbReference type="InterPro" id="IPR018087">
    <property type="entry name" value="Glyco_hydro_5_CS"/>
</dbReference>
<dbReference type="SUPFAM" id="SSF51055">
    <property type="entry name" value="Carbohydrate binding domain"/>
    <property type="match status" value="1"/>
</dbReference>